<proteinExistence type="predicted"/>
<organism evidence="1 2">
    <name type="scientific">Zalaria obscura</name>
    <dbReference type="NCBI Taxonomy" id="2024903"/>
    <lineage>
        <taxon>Eukaryota</taxon>
        <taxon>Fungi</taxon>
        <taxon>Dikarya</taxon>
        <taxon>Ascomycota</taxon>
        <taxon>Pezizomycotina</taxon>
        <taxon>Dothideomycetes</taxon>
        <taxon>Dothideomycetidae</taxon>
        <taxon>Dothideales</taxon>
        <taxon>Zalariaceae</taxon>
        <taxon>Zalaria</taxon>
    </lineage>
</organism>
<accession>A0ACC3SLD9</accession>
<evidence type="ECO:0000313" key="1">
    <source>
        <dbReference type="EMBL" id="KAK8217436.1"/>
    </source>
</evidence>
<name>A0ACC3SLD9_9PEZI</name>
<comment type="caution">
    <text evidence="1">The sequence shown here is derived from an EMBL/GenBank/DDBJ whole genome shotgun (WGS) entry which is preliminary data.</text>
</comment>
<dbReference type="EMBL" id="JAMKPW020000005">
    <property type="protein sequence ID" value="KAK8217436.1"/>
    <property type="molecule type" value="Genomic_DNA"/>
</dbReference>
<reference evidence="1" key="1">
    <citation type="submission" date="2024-02" db="EMBL/GenBank/DDBJ databases">
        <title>Metagenome Assembled Genome of Zalaria obscura JY119.</title>
        <authorList>
            <person name="Vighnesh L."/>
            <person name="Jagadeeshwari U."/>
            <person name="Venkata Ramana C."/>
            <person name="Sasikala C."/>
        </authorList>
    </citation>
    <scope>NUCLEOTIDE SEQUENCE</scope>
    <source>
        <strain evidence="1">JY119</strain>
    </source>
</reference>
<evidence type="ECO:0000313" key="2">
    <source>
        <dbReference type="Proteomes" id="UP001320706"/>
    </source>
</evidence>
<dbReference type="Proteomes" id="UP001320706">
    <property type="component" value="Unassembled WGS sequence"/>
</dbReference>
<protein>
    <submittedName>
        <fullName evidence="1">Uncharacterized protein</fullName>
    </submittedName>
</protein>
<keyword evidence="2" id="KW-1185">Reference proteome</keyword>
<gene>
    <name evidence="1" type="ORF">M8818_001192</name>
</gene>
<sequence length="347" mass="38973">MLYACEAGGLVVMAGVAIDDLQLRFFEAICSNALCDDIILFTSSATSRIRSFIPTYDLNPLHRTRPPPQPPTTTMTSTIDPSLPPLKPHYPPPQNAPDLSSPPQEPPHLASLIKTLNLQQHIEGGYFVETDRDPWRIPNPFYRADATTAPNTTTFYTSTGAVSADLSAQLTDQDKAQKPEEGKEKEGEEDKAKTRNASTTIHYLLTPQSPQGAWHRNRGRTIHTLHKGRGRYVIIHADEIMPSYDSHYGVAGDRKAKIETFVVGHDTERGERLQWIVEGGKYKASFLLPVGDEKEGEEEGLLISETVVPGFEYEDHDFMRVERLEALLRKEQADEVRWLLRRDDKAV</sequence>